<comment type="caution">
    <text evidence="1">The sequence shown here is derived from an EMBL/GenBank/DDBJ whole genome shotgun (WGS) entry which is preliminary data.</text>
</comment>
<evidence type="ECO:0000313" key="1">
    <source>
        <dbReference type="EMBL" id="PRF18324.1"/>
    </source>
</evidence>
<dbReference type="EMBL" id="PVFZ01000068">
    <property type="protein sequence ID" value="PRF18324.1"/>
    <property type="molecule type" value="Genomic_DNA"/>
</dbReference>
<dbReference type="RefSeq" id="WP_105768107.1">
    <property type="nucleotide sequence ID" value="NZ_CAJHDS010000002.1"/>
</dbReference>
<dbReference type="AlphaFoldDB" id="A0A8E2RQR5"/>
<organism evidence="1 2">
    <name type="scientific">Burkholderia multivorans</name>
    <dbReference type="NCBI Taxonomy" id="87883"/>
    <lineage>
        <taxon>Bacteria</taxon>
        <taxon>Pseudomonadati</taxon>
        <taxon>Pseudomonadota</taxon>
        <taxon>Betaproteobacteria</taxon>
        <taxon>Burkholderiales</taxon>
        <taxon>Burkholderiaceae</taxon>
        <taxon>Burkholderia</taxon>
        <taxon>Burkholderia cepacia complex</taxon>
    </lineage>
</organism>
<proteinExistence type="predicted"/>
<accession>A0A8E2RQR5</accession>
<reference evidence="1 2" key="1">
    <citation type="submission" date="2018-03" db="EMBL/GenBank/DDBJ databases">
        <authorList>
            <person name="Nguyen K."/>
            <person name="Fouts D."/>
            <person name="Sutton G."/>
        </authorList>
    </citation>
    <scope>NUCLEOTIDE SEQUENCE [LARGE SCALE GENOMIC DNA]</scope>
    <source>
        <strain evidence="1 2">AU17135</strain>
    </source>
</reference>
<sequence>MKNDSTAANISKAASTLVERRVIDLSSMMDNQVRYMRALFIAIKATSEESSKVAVDLAALGQWVAENAEDFLDVGCKDVLSASREVH</sequence>
<gene>
    <name evidence="1" type="ORF">C6P98_25200</name>
</gene>
<evidence type="ECO:0000313" key="2">
    <source>
        <dbReference type="Proteomes" id="UP000237686"/>
    </source>
</evidence>
<dbReference type="Proteomes" id="UP000237686">
    <property type="component" value="Unassembled WGS sequence"/>
</dbReference>
<protein>
    <submittedName>
        <fullName evidence="1">Uncharacterized protein</fullName>
    </submittedName>
</protein>
<name>A0A8E2RQR5_9BURK</name>